<keyword evidence="4" id="KW-0028">Amino-acid biosynthesis</keyword>
<evidence type="ECO:0000313" key="11">
    <source>
        <dbReference type="EMBL" id="KAL0569835.1"/>
    </source>
</evidence>
<gene>
    <name evidence="11" type="primary">ADI1_11</name>
    <name evidence="11" type="ORF">V5O48_012123</name>
</gene>
<dbReference type="SUPFAM" id="SSF51182">
    <property type="entry name" value="RmlC-like cupins"/>
    <property type="match status" value="1"/>
</dbReference>
<dbReference type="PANTHER" id="PTHR23418">
    <property type="entry name" value="ACIREDUCTONE DIOXYGENASE"/>
    <property type="match status" value="1"/>
</dbReference>
<dbReference type="Gene3D" id="2.60.120.10">
    <property type="entry name" value="Jelly Rolls"/>
    <property type="match status" value="1"/>
</dbReference>
<keyword evidence="5" id="KW-0479">Metal-binding</keyword>
<accession>A0ABR3F3N0</accession>
<organism evidence="11 12">
    <name type="scientific">Marasmius crinis-equi</name>
    <dbReference type="NCBI Taxonomy" id="585013"/>
    <lineage>
        <taxon>Eukaryota</taxon>
        <taxon>Fungi</taxon>
        <taxon>Dikarya</taxon>
        <taxon>Basidiomycota</taxon>
        <taxon>Agaricomycotina</taxon>
        <taxon>Agaricomycetes</taxon>
        <taxon>Agaricomycetidae</taxon>
        <taxon>Agaricales</taxon>
        <taxon>Marasmiineae</taxon>
        <taxon>Marasmiaceae</taxon>
        <taxon>Marasmius</taxon>
    </lineage>
</organism>
<evidence type="ECO:0000313" key="12">
    <source>
        <dbReference type="Proteomes" id="UP001465976"/>
    </source>
</evidence>
<evidence type="ECO:0000256" key="6">
    <source>
        <dbReference type="ARBA" id="ARBA00022964"/>
    </source>
</evidence>
<dbReference type="GO" id="GO:0004411">
    <property type="term" value="F:homogentisate 1,2-dioxygenase activity"/>
    <property type="evidence" value="ECO:0007669"/>
    <property type="project" value="UniProtKB-EC"/>
</dbReference>
<sequence length="98" mass="11510">MRAYYFDNIPGDQRLPHDSARPVTAEHLKTLNVHTYHIPLTDDYEQKIDEIAREREYKNRDFINITKEGLGDAYEEKIKMFYEEQVGLFTANGTKLTA</sequence>
<proteinExistence type="predicted"/>
<evidence type="ECO:0000256" key="3">
    <source>
        <dbReference type="ARBA" id="ARBA00022596"/>
    </source>
</evidence>
<dbReference type="InterPro" id="IPR004313">
    <property type="entry name" value="ARD"/>
</dbReference>
<keyword evidence="6 11" id="KW-0223">Dioxygenase</keyword>
<reference evidence="11 12" key="1">
    <citation type="submission" date="2024-02" db="EMBL/GenBank/DDBJ databases">
        <title>A draft genome for the cacao thread blight pathogen Marasmius crinis-equi.</title>
        <authorList>
            <person name="Cohen S.P."/>
            <person name="Baruah I.K."/>
            <person name="Amoako-Attah I."/>
            <person name="Bukari Y."/>
            <person name="Meinhardt L.W."/>
            <person name="Bailey B.A."/>
        </authorList>
    </citation>
    <scope>NUCLEOTIDE SEQUENCE [LARGE SCALE GENOMIC DNA]</scope>
    <source>
        <strain evidence="11 12">GH-76</strain>
    </source>
</reference>
<comment type="caution">
    <text evidence="11">The sequence shown here is derived from an EMBL/GenBank/DDBJ whole genome shotgun (WGS) entry which is preliminary data.</text>
</comment>
<dbReference type="Pfam" id="PF03079">
    <property type="entry name" value="ARD"/>
    <property type="match status" value="1"/>
</dbReference>
<evidence type="ECO:0000256" key="10">
    <source>
        <dbReference type="ARBA" id="ARBA00039005"/>
    </source>
</evidence>
<dbReference type="Proteomes" id="UP001465976">
    <property type="component" value="Unassembled WGS sequence"/>
</dbReference>
<comment type="catalytic activity">
    <reaction evidence="1">
        <text>1,2-dihydroxy-5-(methylsulfanyl)pent-1-en-3-one + O2 = 4-methylsulfanyl-2-oxobutanoate + formate + 2 H(+)</text>
        <dbReference type="Rhea" id="RHEA:24504"/>
        <dbReference type="ChEBI" id="CHEBI:15378"/>
        <dbReference type="ChEBI" id="CHEBI:15379"/>
        <dbReference type="ChEBI" id="CHEBI:15740"/>
        <dbReference type="ChEBI" id="CHEBI:16723"/>
        <dbReference type="ChEBI" id="CHEBI:49252"/>
        <dbReference type="EC" id="1.13.11.54"/>
    </reaction>
</comment>
<dbReference type="InterPro" id="IPR011051">
    <property type="entry name" value="RmlC_Cupin_sf"/>
</dbReference>
<evidence type="ECO:0000256" key="4">
    <source>
        <dbReference type="ARBA" id="ARBA00022605"/>
    </source>
</evidence>
<keyword evidence="12" id="KW-1185">Reference proteome</keyword>
<evidence type="ECO:0000256" key="7">
    <source>
        <dbReference type="ARBA" id="ARBA00023002"/>
    </source>
</evidence>
<evidence type="ECO:0000256" key="9">
    <source>
        <dbReference type="ARBA" id="ARBA00023167"/>
    </source>
</evidence>
<dbReference type="InterPro" id="IPR014710">
    <property type="entry name" value="RmlC-like_jellyroll"/>
</dbReference>
<keyword evidence="7 11" id="KW-0560">Oxidoreductase</keyword>
<dbReference type="EMBL" id="JBAHYK010001042">
    <property type="protein sequence ID" value="KAL0569835.1"/>
    <property type="molecule type" value="Genomic_DNA"/>
</dbReference>
<evidence type="ECO:0000256" key="1">
    <source>
        <dbReference type="ARBA" id="ARBA00000428"/>
    </source>
</evidence>
<keyword evidence="8" id="KW-0408">Iron</keyword>
<dbReference type="PANTHER" id="PTHR23418:SF0">
    <property type="entry name" value="ACIREDUCTONE DIOXYGENASE"/>
    <property type="match status" value="1"/>
</dbReference>
<dbReference type="EC" id="1.13.11.54" evidence="10"/>
<keyword evidence="3" id="KW-0533">Nickel</keyword>
<evidence type="ECO:0000256" key="2">
    <source>
        <dbReference type="ARBA" id="ARBA00001954"/>
    </source>
</evidence>
<name>A0ABR3F3N0_9AGAR</name>
<protein>
    <recommendedName>
        <fullName evidence="10">acireductone dioxygenase (Fe(2+)-requiring)</fullName>
        <ecNumber evidence="10">1.13.11.54</ecNumber>
    </recommendedName>
</protein>
<comment type="cofactor">
    <cofactor evidence="2">
        <name>Fe(2+)</name>
        <dbReference type="ChEBI" id="CHEBI:29033"/>
    </cofactor>
</comment>
<evidence type="ECO:0000256" key="8">
    <source>
        <dbReference type="ARBA" id="ARBA00023004"/>
    </source>
</evidence>
<keyword evidence="9" id="KW-0486">Methionine biosynthesis</keyword>
<evidence type="ECO:0000256" key="5">
    <source>
        <dbReference type="ARBA" id="ARBA00022723"/>
    </source>
</evidence>